<evidence type="ECO:0000313" key="2">
    <source>
        <dbReference type="EMBL" id="KAJ7765404.1"/>
    </source>
</evidence>
<keyword evidence="3" id="KW-1185">Reference proteome</keyword>
<dbReference type="AlphaFoldDB" id="A0AAD7JKT7"/>
<organism evidence="2 3">
    <name type="scientific">Mycena maculata</name>
    <dbReference type="NCBI Taxonomy" id="230809"/>
    <lineage>
        <taxon>Eukaryota</taxon>
        <taxon>Fungi</taxon>
        <taxon>Dikarya</taxon>
        <taxon>Basidiomycota</taxon>
        <taxon>Agaricomycotina</taxon>
        <taxon>Agaricomycetes</taxon>
        <taxon>Agaricomycetidae</taxon>
        <taxon>Agaricales</taxon>
        <taxon>Marasmiineae</taxon>
        <taxon>Mycenaceae</taxon>
        <taxon>Mycena</taxon>
    </lineage>
</organism>
<accession>A0AAD7JKT7</accession>
<evidence type="ECO:0000313" key="3">
    <source>
        <dbReference type="Proteomes" id="UP001215280"/>
    </source>
</evidence>
<evidence type="ECO:0000313" key="1">
    <source>
        <dbReference type="EMBL" id="KAJ7765395.1"/>
    </source>
</evidence>
<name>A0AAD7JKT7_9AGAR</name>
<proteinExistence type="predicted"/>
<comment type="caution">
    <text evidence="2">The sequence shown here is derived from an EMBL/GenBank/DDBJ whole genome shotgun (WGS) entry which is preliminary data.</text>
</comment>
<reference evidence="2" key="1">
    <citation type="submission" date="2023-03" db="EMBL/GenBank/DDBJ databases">
        <title>Massive genome expansion in bonnet fungi (Mycena s.s.) driven by repeated elements and novel gene families across ecological guilds.</title>
        <authorList>
            <consortium name="Lawrence Berkeley National Laboratory"/>
            <person name="Harder C.B."/>
            <person name="Miyauchi S."/>
            <person name="Viragh M."/>
            <person name="Kuo A."/>
            <person name="Thoen E."/>
            <person name="Andreopoulos B."/>
            <person name="Lu D."/>
            <person name="Skrede I."/>
            <person name="Drula E."/>
            <person name="Henrissat B."/>
            <person name="Morin E."/>
            <person name="Kohler A."/>
            <person name="Barry K."/>
            <person name="LaButti K."/>
            <person name="Morin E."/>
            <person name="Salamov A."/>
            <person name="Lipzen A."/>
            <person name="Mereny Z."/>
            <person name="Hegedus B."/>
            <person name="Baldrian P."/>
            <person name="Stursova M."/>
            <person name="Weitz H."/>
            <person name="Taylor A."/>
            <person name="Grigoriev I.V."/>
            <person name="Nagy L.G."/>
            <person name="Martin F."/>
            <person name="Kauserud H."/>
        </authorList>
    </citation>
    <scope>NUCLEOTIDE SEQUENCE</scope>
    <source>
        <strain evidence="2">CBHHK188m</strain>
    </source>
</reference>
<gene>
    <name evidence="1" type="ORF">DFH07DRAFT_810405</name>
    <name evidence="2" type="ORF">DFH07DRAFT_810467</name>
</gene>
<protein>
    <submittedName>
        <fullName evidence="2">Uncharacterized protein</fullName>
    </submittedName>
</protein>
<dbReference type="Proteomes" id="UP001215280">
    <property type="component" value="Unassembled WGS sequence"/>
</dbReference>
<sequence length="55" mass="5594">MRRGKEKEKRTLTAVLRAAEDLAASCLRGALPPVDLRAVCLVRAIGMSGGGGGGG</sequence>
<dbReference type="EMBL" id="JARJLG010000035">
    <property type="protein sequence ID" value="KAJ7765404.1"/>
    <property type="molecule type" value="Genomic_DNA"/>
</dbReference>
<dbReference type="EMBL" id="JARJLG010000035">
    <property type="protein sequence ID" value="KAJ7765395.1"/>
    <property type="molecule type" value="Genomic_DNA"/>
</dbReference>